<accession>A0ACB9I0K6</accession>
<proteinExistence type="predicted"/>
<reference evidence="2" key="1">
    <citation type="journal article" date="2022" name="Mol. Ecol. Resour.">
        <title>The genomes of chicory, endive, great burdock and yacon provide insights into Asteraceae palaeo-polyploidization history and plant inulin production.</title>
        <authorList>
            <person name="Fan W."/>
            <person name="Wang S."/>
            <person name="Wang H."/>
            <person name="Wang A."/>
            <person name="Jiang F."/>
            <person name="Liu H."/>
            <person name="Zhao H."/>
            <person name="Xu D."/>
            <person name="Zhang Y."/>
        </authorList>
    </citation>
    <scope>NUCLEOTIDE SEQUENCE [LARGE SCALE GENOMIC DNA]</scope>
    <source>
        <strain evidence="2">cv. Yunnan</strain>
    </source>
</reference>
<sequence length="476" mass="52906">MATQRLTEYERKRIENIKRNDELLASLNIKSKLSDLSTSAKRQRSEAKSYKLSPEKKARSQTPIVIRRSLRTQGKSPDSAGLKDDFTEPPKNSTTLKSQVSPNKSARELGPISMRDSNVCSEPDEPLVNKILSVCRESGLEDGGGDRKCRVRVRARASVDLEAMELAPENVARVVPNRILSVKFFPSADLKMVVVGNKFGNLGFWNVDSENEDGDGIYMYHPHPAPVSAILIHPFSLNKVITSCYGGRVRSLDVEKETFGLVYSTEDAIFSMSQQHGDVNSLYIGEGHGVVNVWDERSARSSFSWELHDSRINTIDFNPENTNMMATSSSDGTACIWDLRKLGKTKPESLKVITRERAVHSAYFSPSGGLLATTSLDDKIGVLSGANYEDEFMINHNNQTGRWLSSFKGVWGWDDSYIFVGNMKRGVDVVSTEQKRLVTTLESPHLTAIPCRFDPHPFIPGMFAGATSGGQVYIWS</sequence>
<name>A0ACB9I0K6_9ASTR</name>
<evidence type="ECO:0000313" key="1">
    <source>
        <dbReference type="EMBL" id="KAI3801758.1"/>
    </source>
</evidence>
<comment type="caution">
    <text evidence="1">The sequence shown here is derived from an EMBL/GenBank/DDBJ whole genome shotgun (WGS) entry which is preliminary data.</text>
</comment>
<keyword evidence="2" id="KW-1185">Reference proteome</keyword>
<organism evidence="1 2">
    <name type="scientific">Smallanthus sonchifolius</name>
    <dbReference type="NCBI Taxonomy" id="185202"/>
    <lineage>
        <taxon>Eukaryota</taxon>
        <taxon>Viridiplantae</taxon>
        <taxon>Streptophyta</taxon>
        <taxon>Embryophyta</taxon>
        <taxon>Tracheophyta</taxon>
        <taxon>Spermatophyta</taxon>
        <taxon>Magnoliopsida</taxon>
        <taxon>eudicotyledons</taxon>
        <taxon>Gunneridae</taxon>
        <taxon>Pentapetalae</taxon>
        <taxon>asterids</taxon>
        <taxon>campanulids</taxon>
        <taxon>Asterales</taxon>
        <taxon>Asteraceae</taxon>
        <taxon>Asteroideae</taxon>
        <taxon>Heliantheae alliance</taxon>
        <taxon>Millerieae</taxon>
        <taxon>Smallanthus</taxon>
    </lineage>
</organism>
<dbReference type="Proteomes" id="UP001056120">
    <property type="component" value="Linkage Group LG10"/>
</dbReference>
<gene>
    <name evidence="1" type="ORF">L1987_29872</name>
</gene>
<evidence type="ECO:0000313" key="2">
    <source>
        <dbReference type="Proteomes" id="UP001056120"/>
    </source>
</evidence>
<protein>
    <submittedName>
        <fullName evidence="1">Uncharacterized protein</fullName>
    </submittedName>
</protein>
<dbReference type="EMBL" id="CM042027">
    <property type="protein sequence ID" value="KAI3801758.1"/>
    <property type="molecule type" value="Genomic_DNA"/>
</dbReference>
<reference evidence="1 2" key="2">
    <citation type="journal article" date="2022" name="Mol. Ecol. Resour.">
        <title>The genomes of chicory, endive, great burdock and yacon provide insights into Asteraceae paleo-polyploidization history and plant inulin production.</title>
        <authorList>
            <person name="Fan W."/>
            <person name="Wang S."/>
            <person name="Wang H."/>
            <person name="Wang A."/>
            <person name="Jiang F."/>
            <person name="Liu H."/>
            <person name="Zhao H."/>
            <person name="Xu D."/>
            <person name="Zhang Y."/>
        </authorList>
    </citation>
    <scope>NUCLEOTIDE SEQUENCE [LARGE SCALE GENOMIC DNA]</scope>
    <source>
        <strain evidence="2">cv. Yunnan</strain>
        <tissue evidence="1">Leaves</tissue>
    </source>
</reference>